<accession>A0ABY7D6V7</accession>
<dbReference type="InterPro" id="IPR000719">
    <property type="entry name" value="Prot_kinase_dom"/>
</dbReference>
<comment type="similarity">
    <text evidence="1">Belongs to the protein kinase superfamily. CMGC Ser/Thr protein kinase family. GSK-3 subfamily.</text>
</comment>
<keyword evidence="6 7" id="KW-0067">ATP-binding</keyword>
<dbReference type="SMART" id="SM00220">
    <property type="entry name" value="S_TKc"/>
    <property type="match status" value="1"/>
</dbReference>
<dbReference type="Pfam" id="PF00069">
    <property type="entry name" value="Pkinase"/>
    <property type="match status" value="1"/>
</dbReference>
<evidence type="ECO:0000256" key="3">
    <source>
        <dbReference type="ARBA" id="ARBA00022679"/>
    </source>
</evidence>
<keyword evidence="12" id="KW-1185">Reference proteome</keyword>
<dbReference type="PROSITE" id="PS00107">
    <property type="entry name" value="PROTEIN_KINASE_ATP"/>
    <property type="match status" value="1"/>
</dbReference>
<dbReference type="GeneID" id="77804811"/>
<dbReference type="PROSITE" id="PS00108">
    <property type="entry name" value="PROTEIN_KINASE_ST"/>
    <property type="match status" value="1"/>
</dbReference>
<organism evidence="11 12">
    <name type="scientific">Puccinia triticina</name>
    <dbReference type="NCBI Taxonomy" id="208348"/>
    <lineage>
        <taxon>Eukaryota</taxon>
        <taxon>Fungi</taxon>
        <taxon>Dikarya</taxon>
        <taxon>Basidiomycota</taxon>
        <taxon>Pucciniomycotina</taxon>
        <taxon>Pucciniomycetes</taxon>
        <taxon>Pucciniales</taxon>
        <taxon>Pucciniaceae</taxon>
        <taxon>Puccinia</taxon>
    </lineage>
</organism>
<keyword evidence="9" id="KW-0472">Membrane</keyword>
<reference evidence="11" key="1">
    <citation type="submission" date="2022-10" db="EMBL/GenBank/DDBJ databases">
        <title>Puccinia triticina Genome sequencing and assembly.</title>
        <authorList>
            <person name="Li C."/>
        </authorList>
    </citation>
    <scope>NUCLEOTIDE SEQUENCE</scope>
    <source>
        <strain evidence="11">Pt15</strain>
    </source>
</reference>
<keyword evidence="9" id="KW-0812">Transmembrane</keyword>
<dbReference type="SUPFAM" id="SSF56112">
    <property type="entry name" value="Protein kinase-like (PK-like)"/>
    <property type="match status" value="1"/>
</dbReference>
<evidence type="ECO:0000256" key="7">
    <source>
        <dbReference type="PROSITE-ProRule" id="PRU10141"/>
    </source>
</evidence>
<gene>
    <name evidence="11" type="ORF">PtA15_16A244</name>
</gene>
<evidence type="ECO:0000256" key="5">
    <source>
        <dbReference type="ARBA" id="ARBA00022777"/>
    </source>
</evidence>
<feature type="binding site" evidence="7">
    <location>
        <position position="45"/>
    </location>
    <ligand>
        <name>ATP</name>
        <dbReference type="ChEBI" id="CHEBI:30616"/>
    </ligand>
</feature>
<dbReference type="Proteomes" id="UP001164743">
    <property type="component" value="Chromosome 16A"/>
</dbReference>
<proteinExistence type="inferred from homology"/>
<dbReference type="InterPro" id="IPR008271">
    <property type="entry name" value="Ser/Thr_kinase_AS"/>
</dbReference>
<dbReference type="RefSeq" id="XP_053027893.1">
    <property type="nucleotide sequence ID" value="XM_053163916.1"/>
</dbReference>
<keyword evidence="9" id="KW-1133">Transmembrane helix</keyword>
<evidence type="ECO:0000313" key="11">
    <source>
        <dbReference type="EMBL" id="WAQ92338.1"/>
    </source>
</evidence>
<keyword evidence="5" id="KW-0418">Kinase</keyword>
<keyword evidence="4 7" id="KW-0547">Nucleotide-binding</keyword>
<evidence type="ECO:0000256" key="8">
    <source>
        <dbReference type="RuleBase" id="RU000304"/>
    </source>
</evidence>
<dbReference type="PANTHER" id="PTHR24057:SF0">
    <property type="entry name" value="PROTEIN KINASE SHAGGY-RELATED"/>
    <property type="match status" value="1"/>
</dbReference>
<evidence type="ECO:0000256" key="2">
    <source>
        <dbReference type="ARBA" id="ARBA00022527"/>
    </source>
</evidence>
<name>A0ABY7D6V7_9BASI</name>
<dbReference type="Gene3D" id="3.30.200.20">
    <property type="entry name" value="Phosphorylase Kinase, domain 1"/>
    <property type="match status" value="1"/>
</dbReference>
<feature type="domain" description="Protein kinase" evidence="10">
    <location>
        <begin position="9"/>
        <end position="202"/>
    </location>
</feature>
<sequence length="202" mass="22304">MVGRASNARSATPAVGNGSFGVVLSAQLVVGSVHPSGKEEVAIKKVLQDKQFKNRELQIMKLLIHPNVVYLRAYLYLIFLNLVIEDVPKTVYRASRHYSKLNQVMPILNIKLYVYQLLQSLAYVHSLGICHQDIKPQNLLLNPLTGVLKLCHFGLAKILVAGEPNVSLFDVLLSTTPELIFGATNYTTNIGQSPQSITPQVL</sequence>
<feature type="transmembrane region" description="Helical" evidence="9">
    <location>
        <begin position="62"/>
        <end position="84"/>
    </location>
</feature>
<dbReference type="PROSITE" id="PS50011">
    <property type="entry name" value="PROTEIN_KINASE_DOM"/>
    <property type="match status" value="1"/>
</dbReference>
<keyword evidence="3" id="KW-0808">Transferase</keyword>
<dbReference type="InterPro" id="IPR050591">
    <property type="entry name" value="GSK-3"/>
</dbReference>
<evidence type="ECO:0000259" key="10">
    <source>
        <dbReference type="PROSITE" id="PS50011"/>
    </source>
</evidence>
<dbReference type="InterPro" id="IPR017441">
    <property type="entry name" value="Protein_kinase_ATP_BS"/>
</dbReference>
<evidence type="ECO:0000256" key="1">
    <source>
        <dbReference type="ARBA" id="ARBA00005527"/>
    </source>
</evidence>
<evidence type="ECO:0000313" key="12">
    <source>
        <dbReference type="Proteomes" id="UP001164743"/>
    </source>
</evidence>
<protein>
    <recommendedName>
        <fullName evidence="10">Protein kinase domain-containing protein</fullName>
    </recommendedName>
</protein>
<evidence type="ECO:0000256" key="4">
    <source>
        <dbReference type="ARBA" id="ARBA00022741"/>
    </source>
</evidence>
<dbReference type="PANTHER" id="PTHR24057">
    <property type="entry name" value="GLYCOGEN SYNTHASE KINASE-3 ALPHA"/>
    <property type="match status" value="1"/>
</dbReference>
<dbReference type="EMBL" id="CP110436">
    <property type="protein sequence ID" value="WAQ92338.1"/>
    <property type="molecule type" value="Genomic_DNA"/>
</dbReference>
<dbReference type="InterPro" id="IPR011009">
    <property type="entry name" value="Kinase-like_dom_sf"/>
</dbReference>
<evidence type="ECO:0000256" key="6">
    <source>
        <dbReference type="ARBA" id="ARBA00022840"/>
    </source>
</evidence>
<evidence type="ECO:0000256" key="9">
    <source>
        <dbReference type="SAM" id="Phobius"/>
    </source>
</evidence>
<dbReference type="Gene3D" id="1.10.510.10">
    <property type="entry name" value="Transferase(Phosphotransferase) domain 1"/>
    <property type="match status" value="1"/>
</dbReference>
<keyword evidence="2 8" id="KW-0723">Serine/threonine-protein kinase</keyword>